<organism evidence="6">
    <name type="scientific">marine sediment metagenome</name>
    <dbReference type="NCBI Taxonomy" id="412755"/>
    <lineage>
        <taxon>unclassified sequences</taxon>
        <taxon>metagenomes</taxon>
        <taxon>ecological metagenomes</taxon>
    </lineage>
</organism>
<dbReference type="Gene3D" id="3.30.2170.10">
    <property type="entry name" value="archaeoglobus fulgidus dsm 4304 superfamily"/>
    <property type="match status" value="1"/>
</dbReference>
<proteinExistence type="inferred from homology"/>
<evidence type="ECO:0000256" key="5">
    <source>
        <dbReference type="ARBA" id="ARBA00022801"/>
    </source>
</evidence>
<evidence type="ECO:0000256" key="3">
    <source>
        <dbReference type="ARBA" id="ARBA00022722"/>
    </source>
</evidence>
<dbReference type="HAMAP" id="MF_00801">
    <property type="entry name" value="Endonuclease_5"/>
    <property type="match status" value="1"/>
</dbReference>
<comment type="subcellular location">
    <subcellularLocation>
        <location evidence="1">Cytoplasm</location>
    </subcellularLocation>
</comment>
<keyword evidence="4" id="KW-0255">Endonuclease</keyword>
<evidence type="ECO:0000313" key="6">
    <source>
        <dbReference type="EMBL" id="GAG66286.1"/>
    </source>
</evidence>
<keyword evidence="3" id="KW-0540">Nuclease</keyword>
<evidence type="ECO:0000256" key="1">
    <source>
        <dbReference type="ARBA" id="ARBA00004496"/>
    </source>
</evidence>
<sequence>MLPILRPPKFDLDELARLQKRIARRVVKEDRFGNLETIAGCDISFARGNLAYAACAVLDYKSLEVLERKTVAVRLKFPYIPTFLAFRELEGMLKVVKGSEADVYMVGAQGLAHPRRAGLACHLGVALNKPTLGVAKSRLCGEAASPSKRKGAHSTLKDGDEIVGAVLRTQPNAKPVYVSIGHKLSLKTVIKITLKTTRKYRLPEPLRAAHKLATDTMRKSKL</sequence>
<keyword evidence="2" id="KW-0963">Cytoplasm</keyword>
<dbReference type="PANTHER" id="PTHR28511">
    <property type="entry name" value="ENDONUCLEASE V"/>
    <property type="match status" value="1"/>
</dbReference>
<dbReference type="GO" id="GO:0006281">
    <property type="term" value="P:DNA repair"/>
    <property type="evidence" value="ECO:0007669"/>
    <property type="project" value="InterPro"/>
</dbReference>
<dbReference type="GO" id="GO:0005737">
    <property type="term" value="C:cytoplasm"/>
    <property type="evidence" value="ECO:0007669"/>
    <property type="project" value="UniProtKB-SubCell"/>
</dbReference>
<accession>X1B2Q5</accession>
<keyword evidence="5" id="KW-0378">Hydrolase</keyword>
<dbReference type="GO" id="GO:0003727">
    <property type="term" value="F:single-stranded RNA binding"/>
    <property type="evidence" value="ECO:0007669"/>
    <property type="project" value="TreeGrafter"/>
</dbReference>
<dbReference type="EMBL" id="BART01002692">
    <property type="protein sequence ID" value="GAG66286.1"/>
    <property type="molecule type" value="Genomic_DNA"/>
</dbReference>
<protein>
    <recommendedName>
        <fullName evidence="7">Endonuclease V</fullName>
    </recommendedName>
</protein>
<dbReference type="GO" id="GO:0016891">
    <property type="term" value="F:RNA endonuclease activity producing 5'-phosphomonoesters, hydrolytic mechanism"/>
    <property type="evidence" value="ECO:0007669"/>
    <property type="project" value="TreeGrafter"/>
</dbReference>
<dbReference type="PANTHER" id="PTHR28511:SF1">
    <property type="entry name" value="ENDONUCLEASE V"/>
    <property type="match status" value="1"/>
</dbReference>
<reference evidence="6" key="1">
    <citation type="journal article" date="2014" name="Front. Microbiol.">
        <title>High frequency of phylogenetically diverse reductive dehalogenase-homologous genes in deep subseafloor sedimentary metagenomes.</title>
        <authorList>
            <person name="Kawai M."/>
            <person name="Futagami T."/>
            <person name="Toyoda A."/>
            <person name="Takaki Y."/>
            <person name="Nishi S."/>
            <person name="Hori S."/>
            <person name="Arai W."/>
            <person name="Tsubouchi T."/>
            <person name="Morono Y."/>
            <person name="Uchiyama I."/>
            <person name="Ito T."/>
            <person name="Fujiyama A."/>
            <person name="Inagaki F."/>
            <person name="Takami H."/>
        </authorList>
    </citation>
    <scope>NUCLEOTIDE SEQUENCE</scope>
    <source>
        <strain evidence="6">Expedition CK06-06</strain>
    </source>
</reference>
<name>X1B2Q5_9ZZZZ</name>
<evidence type="ECO:0000256" key="2">
    <source>
        <dbReference type="ARBA" id="ARBA00022490"/>
    </source>
</evidence>
<dbReference type="InterPro" id="IPR007581">
    <property type="entry name" value="Endonuclease-V"/>
</dbReference>
<evidence type="ECO:0000256" key="4">
    <source>
        <dbReference type="ARBA" id="ARBA00022759"/>
    </source>
</evidence>
<gene>
    <name evidence="6" type="ORF">S01H4_08009</name>
</gene>
<comment type="caution">
    <text evidence="6">The sequence shown here is derived from an EMBL/GenBank/DDBJ whole genome shotgun (WGS) entry which is preliminary data.</text>
</comment>
<evidence type="ECO:0008006" key="7">
    <source>
        <dbReference type="Google" id="ProtNLM"/>
    </source>
</evidence>
<dbReference type="AlphaFoldDB" id="X1B2Q5"/>
<dbReference type="CDD" id="cd06559">
    <property type="entry name" value="Endonuclease_V"/>
    <property type="match status" value="1"/>
</dbReference>
<dbReference type="Pfam" id="PF04493">
    <property type="entry name" value="Endonuclease_5"/>
    <property type="match status" value="1"/>
</dbReference>